<evidence type="ECO:0000313" key="3">
    <source>
        <dbReference type="EMBL" id="TPX37359.1"/>
    </source>
</evidence>
<organism evidence="3 4">
    <name type="scientific">Synchytrium endobioticum</name>
    <dbReference type="NCBI Taxonomy" id="286115"/>
    <lineage>
        <taxon>Eukaryota</taxon>
        <taxon>Fungi</taxon>
        <taxon>Fungi incertae sedis</taxon>
        <taxon>Chytridiomycota</taxon>
        <taxon>Chytridiomycota incertae sedis</taxon>
        <taxon>Chytridiomycetes</taxon>
        <taxon>Synchytriales</taxon>
        <taxon>Synchytriaceae</taxon>
        <taxon>Synchytrium</taxon>
    </lineage>
</organism>
<dbReference type="Pfam" id="PF13621">
    <property type="entry name" value="Cupin_8"/>
    <property type="match status" value="1"/>
</dbReference>
<dbReference type="InterPro" id="IPR014710">
    <property type="entry name" value="RmlC-like_jellyroll"/>
</dbReference>
<dbReference type="InterPro" id="IPR041667">
    <property type="entry name" value="Cupin_8"/>
</dbReference>
<feature type="domain" description="JmjC" evidence="2">
    <location>
        <begin position="555"/>
        <end position="867"/>
    </location>
</feature>
<comment type="caution">
    <text evidence="3">The sequence shown here is derived from an EMBL/GenBank/DDBJ whole genome shotgun (WGS) entry which is preliminary data.</text>
</comment>
<evidence type="ECO:0000256" key="1">
    <source>
        <dbReference type="SAM" id="MobiDB-lite"/>
    </source>
</evidence>
<dbReference type="InterPro" id="IPR003347">
    <property type="entry name" value="JmjC_dom"/>
</dbReference>
<feature type="region of interest" description="Disordered" evidence="1">
    <location>
        <begin position="724"/>
        <end position="770"/>
    </location>
</feature>
<protein>
    <recommendedName>
        <fullName evidence="2">JmjC domain-containing protein</fullName>
    </recommendedName>
</protein>
<dbReference type="Gene3D" id="2.60.120.10">
    <property type="entry name" value="Jelly Rolls"/>
    <property type="match status" value="2"/>
</dbReference>
<dbReference type="SUPFAM" id="SSF51197">
    <property type="entry name" value="Clavaminate synthase-like"/>
    <property type="match status" value="1"/>
</dbReference>
<dbReference type="VEuPathDB" id="FungiDB:SeMB42_g06916"/>
<dbReference type="EMBL" id="QEAN01000428">
    <property type="protein sequence ID" value="TPX37359.1"/>
    <property type="molecule type" value="Genomic_DNA"/>
</dbReference>
<dbReference type="STRING" id="286115.A0A507CDV9"/>
<feature type="compositionally biased region" description="Basic and acidic residues" evidence="1">
    <location>
        <begin position="731"/>
        <end position="741"/>
    </location>
</feature>
<keyword evidence="4" id="KW-1185">Reference proteome</keyword>
<dbReference type="PROSITE" id="PS51184">
    <property type="entry name" value="JMJC"/>
    <property type="match status" value="1"/>
</dbReference>
<dbReference type="PANTHER" id="PTHR12461">
    <property type="entry name" value="HYPOXIA-INDUCIBLE FACTOR 1 ALPHA INHIBITOR-RELATED"/>
    <property type="match status" value="1"/>
</dbReference>
<gene>
    <name evidence="3" type="ORF">SeMB42_g06916</name>
</gene>
<dbReference type="PANTHER" id="PTHR12461:SF100">
    <property type="entry name" value="JMJC DOMAIN-CONTAINING PROTEIN 4"/>
    <property type="match status" value="1"/>
</dbReference>
<sequence>MTCSRKGEMFWNIAFKLGRLISLMRGMAIYGRHITRMDERVAQVGQSFGRMLDRWDSGIKKVGGDNRQKSRIGMADEYERKLLEANNQYFRTEVYTSTFFLQLHLSVGMEQFTVTYKGYPSEPRSTTVDHSGTTYPITFLPNQARIQHAGSDVVIVPLESRIAIHMEIRITGDQAAVEVAPSSAFLRLRVNNQLVDVPISTGAIVCNHPQENLDISEELLVQTQAVDVVVAGGRKVVVNEGHVNVVLYLGLEAQRQAMPVLVVGDGEFGWRAPYRASPAKSCFRTAAAAGALVVFSPERYTSTFSSSMTEGMDFWSADSLPIYRPQVRLLDVTENAPRCNHRKKRQDFRSHEGGFPVSAAHKKTLYCYEDDGAGWPSHATSFCPDAQLVPSTVWRLRRVLLRLSLFIVLEVFKIYSRNRELLCTGIGVEYMLPPWLHAAWTAVPPDEWLSSYLQAEELCVVWIPHIHPAGFYATFIQPRQPVILTQLLPDPSFKLDTFTPEYIKASLRDVLVQVERAGKDGNFGTSHRRIRMNMGEFLTRAEDGDEFYLSTQYDDDDEDSFMFDKSPIRDILPLFPLRPSLFSTLVPQQANIWMGASQSGSSSGLHHDYADNLYILLSGSKRFTIYPPHHAPYLYLHSPISRIHANGLISYSDNIRSDGAFISDVAKWKVEILEGKLMEMQNSGDEERVQQVEEEIEKAMDAMLEGEMGRDDDLDAFDDYEDEDLDEEDADTRNSTKERNADPPACSNKRKADSHTSQKSPKHAKLVTAAAVQPPSFSRIPLSMLRDPSPKVFKQFPLLKNATPFVIDLDAGEMLYLPASWMHEVTSFSKPSTASDVGTKHIHMAFNYWFHPPSESGTFAFPYEDDYWACKWSTFEKRFSDVMSRGGPDCRDFASIEMFKPIILLVVLALCHQAISMYCPEASGSPEESSVEASGEHATWNTRPGFREPEMLMESVMQRDSAGRYRNRKDRKEKLAIIAEIRSRCNKKIGFLRRIEAAVTKQESEFREKRYTCEITRAFALAKNALPGGYHVQAAEELRDEMETKYSYGDPALNGQIQSTIRAIWKLILRVMINNYKFYDLTPGRQLFAVERRALLMLVDTIKAKMEAGPTENLDLDGCVLDDDGMGFRGREQSELDDLYFQLEEFHEVLEKEHRKLDVLEAARAVGNFMPAEYIVPTLKTNDEINEVFKGLDVPEEFYLLWEIQSFPRLLVAAYLHEVCVDNDFLGIEAETERHPWNTWAFDYVGLAFCLRSNFLKHIRICLPDLQLNILPVDVCIKLQVESAQVEMQLVHMPELDKYSIRSGLDTNSMNGPQYHQTAEHAESSSSAQASFYGDDTHILPFLQQGLGQMDINSHSTESFGSNIRDVPSNQRDMGVTYTRASDDSWPRHTFPLWKVYGFREE</sequence>
<dbReference type="Proteomes" id="UP000317494">
    <property type="component" value="Unassembled WGS sequence"/>
</dbReference>
<evidence type="ECO:0000313" key="4">
    <source>
        <dbReference type="Proteomes" id="UP000317494"/>
    </source>
</evidence>
<evidence type="ECO:0000259" key="2">
    <source>
        <dbReference type="PROSITE" id="PS51184"/>
    </source>
</evidence>
<name>A0A507CDV9_9FUNG</name>
<proteinExistence type="predicted"/>
<reference evidence="3 4" key="1">
    <citation type="journal article" date="2019" name="Sci. Rep.">
        <title>Comparative genomics of chytrid fungi reveal insights into the obligate biotrophic and pathogenic lifestyle of Synchytrium endobioticum.</title>
        <authorList>
            <person name="van de Vossenberg B.T.L.H."/>
            <person name="Warris S."/>
            <person name="Nguyen H.D.T."/>
            <person name="van Gent-Pelzer M.P.E."/>
            <person name="Joly D.L."/>
            <person name="van de Geest H.C."/>
            <person name="Bonants P.J.M."/>
            <person name="Smith D.S."/>
            <person name="Levesque C.A."/>
            <person name="van der Lee T.A.J."/>
        </authorList>
    </citation>
    <scope>NUCLEOTIDE SEQUENCE [LARGE SCALE GENOMIC DNA]</scope>
    <source>
        <strain evidence="3 4">MB42</strain>
    </source>
</reference>
<accession>A0A507CDV9</accession>